<evidence type="ECO:0000313" key="4">
    <source>
        <dbReference type="Proteomes" id="UP001215598"/>
    </source>
</evidence>
<name>A0AAD7J769_9AGAR</name>
<keyword evidence="2" id="KW-0472">Membrane</keyword>
<evidence type="ECO:0000256" key="1">
    <source>
        <dbReference type="SAM" id="MobiDB-lite"/>
    </source>
</evidence>
<keyword evidence="4" id="KW-1185">Reference proteome</keyword>
<dbReference type="AlphaFoldDB" id="A0AAD7J769"/>
<dbReference type="Proteomes" id="UP001215598">
    <property type="component" value="Unassembled WGS sequence"/>
</dbReference>
<comment type="caution">
    <text evidence="3">The sequence shown here is derived from an EMBL/GenBank/DDBJ whole genome shotgun (WGS) entry which is preliminary data.</text>
</comment>
<evidence type="ECO:0000256" key="2">
    <source>
        <dbReference type="SAM" id="Phobius"/>
    </source>
</evidence>
<evidence type="ECO:0000313" key="3">
    <source>
        <dbReference type="EMBL" id="KAJ7757608.1"/>
    </source>
</evidence>
<keyword evidence="2" id="KW-1133">Transmembrane helix</keyword>
<feature type="transmembrane region" description="Helical" evidence="2">
    <location>
        <begin position="55"/>
        <end position="76"/>
    </location>
</feature>
<feature type="region of interest" description="Disordered" evidence="1">
    <location>
        <begin position="82"/>
        <end position="112"/>
    </location>
</feature>
<organism evidence="3 4">
    <name type="scientific">Mycena metata</name>
    <dbReference type="NCBI Taxonomy" id="1033252"/>
    <lineage>
        <taxon>Eukaryota</taxon>
        <taxon>Fungi</taxon>
        <taxon>Dikarya</taxon>
        <taxon>Basidiomycota</taxon>
        <taxon>Agaricomycotina</taxon>
        <taxon>Agaricomycetes</taxon>
        <taxon>Agaricomycetidae</taxon>
        <taxon>Agaricales</taxon>
        <taxon>Marasmiineae</taxon>
        <taxon>Mycenaceae</taxon>
        <taxon>Mycena</taxon>
    </lineage>
</organism>
<protein>
    <submittedName>
        <fullName evidence="3">Uncharacterized protein</fullName>
    </submittedName>
</protein>
<feature type="region of interest" description="Disordered" evidence="1">
    <location>
        <begin position="168"/>
        <end position="192"/>
    </location>
</feature>
<proteinExistence type="predicted"/>
<keyword evidence="2" id="KW-0812">Transmembrane</keyword>
<sequence length="237" mass="26450">MLHLPRHQRNTLQFPQPQPSVLRFLPAQPTQQRNGKVHSSFDPNLSHFSGSTKSIQIAVPLGVVGIILITVGLVILRRRQLTPAKDSESQTNQAPEAKELPTSFNLESPDAGSESVVHRASWAPYMNRVNSRHGLTPSNTVSTRQLYISNQVNRAREKVAELQAETSTLLRQSPHSSHHEGIPSSTGDVHSRGNDERLEQAIQQIESLTDRIRELERERRSSWALGISDEAPPGYIE</sequence>
<dbReference type="EMBL" id="JARKIB010000044">
    <property type="protein sequence ID" value="KAJ7757608.1"/>
    <property type="molecule type" value="Genomic_DNA"/>
</dbReference>
<gene>
    <name evidence="3" type="ORF">B0H16DRAFT_668189</name>
</gene>
<accession>A0AAD7J769</accession>
<reference evidence="3" key="1">
    <citation type="submission" date="2023-03" db="EMBL/GenBank/DDBJ databases">
        <title>Massive genome expansion in bonnet fungi (Mycena s.s.) driven by repeated elements and novel gene families across ecological guilds.</title>
        <authorList>
            <consortium name="Lawrence Berkeley National Laboratory"/>
            <person name="Harder C.B."/>
            <person name="Miyauchi S."/>
            <person name="Viragh M."/>
            <person name="Kuo A."/>
            <person name="Thoen E."/>
            <person name="Andreopoulos B."/>
            <person name="Lu D."/>
            <person name="Skrede I."/>
            <person name="Drula E."/>
            <person name="Henrissat B."/>
            <person name="Morin E."/>
            <person name="Kohler A."/>
            <person name="Barry K."/>
            <person name="LaButti K."/>
            <person name="Morin E."/>
            <person name="Salamov A."/>
            <person name="Lipzen A."/>
            <person name="Mereny Z."/>
            <person name="Hegedus B."/>
            <person name="Baldrian P."/>
            <person name="Stursova M."/>
            <person name="Weitz H."/>
            <person name="Taylor A."/>
            <person name="Grigoriev I.V."/>
            <person name="Nagy L.G."/>
            <person name="Martin F."/>
            <person name="Kauserud H."/>
        </authorList>
    </citation>
    <scope>NUCLEOTIDE SEQUENCE</scope>
    <source>
        <strain evidence="3">CBHHK182m</strain>
    </source>
</reference>